<proteinExistence type="predicted"/>
<gene>
    <name evidence="1" type="ORF">MM171B04622_0002</name>
</gene>
<dbReference type="AlphaFoldDB" id="A0A6M3X793"/>
<evidence type="ECO:0000313" key="1">
    <source>
        <dbReference type="EMBL" id="QJH93337.1"/>
    </source>
</evidence>
<name>A0A6M3X793_9ZZZZ</name>
<reference evidence="1" key="1">
    <citation type="submission" date="2020-03" db="EMBL/GenBank/DDBJ databases">
        <title>The deep terrestrial virosphere.</title>
        <authorList>
            <person name="Holmfeldt K."/>
            <person name="Nilsson E."/>
            <person name="Simone D."/>
            <person name="Lopez-Fernandez M."/>
            <person name="Wu X."/>
            <person name="de Brujin I."/>
            <person name="Lundin D."/>
            <person name="Andersson A."/>
            <person name="Bertilsson S."/>
            <person name="Dopson M."/>
        </authorList>
    </citation>
    <scope>NUCLEOTIDE SEQUENCE</scope>
    <source>
        <strain evidence="1">MM171B04622</strain>
    </source>
</reference>
<protein>
    <submittedName>
        <fullName evidence="1">Uncharacterized protein</fullName>
    </submittedName>
</protein>
<accession>A0A6M3X793</accession>
<dbReference type="EMBL" id="MT143968">
    <property type="protein sequence ID" value="QJH93337.1"/>
    <property type="molecule type" value="Genomic_DNA"/>
</dbReference>
<organism evidence="1">
    <name type="scientific">viral metagenome</name>
    <dbReference type="NCBI Taxonomy" id="1070528"/>
    <lineage>
        <taxon>unclassified sequences</taxon>
        <taxon>metagenomes</taxon>
        <taxon>organismal metagenomes</taxon>
    </lineage>
</organism>
<sequence length="58" mass="6853">MKKNKKKGWAIIHPKGYISCFWEDTCRLAIYASKESAKLAKEKKFRDDCKIIEVDIIY</sequence>